<dbReference type="Ensembl" id="ENSAPLT00020018742.1">
    <property type="protein sequence ID" value="ENSAPLP00020017349.1"/>
    <property type="gene ID" value="ENSAPLG00020012431.1"/>
</dbReference>
<feature type="region of interest" description="Disordered" evidence="1">
    <location>
        <begin position="207"/>
        <end position="233"/>
    </location>
</feature>
<dbReference type="AlphaFoldDB" id="A0A8B9T842"/>
<feature type="region of interest" description="Disordered" evidence="1">
    <location>
        <begin position="166"/>
        <end position="195"/>
    </location>
</feature>
<feature type="compositionally biased region" description="Pro residues" evidence="1">
    <location>
        <begin position="173"/>
        <end position="189"/>
    </location>
</feature>
<name>A0A8B9T842_ANAPL</name>
<evidence type="ECO:0000256" key="2">
    <source>
        <dbReference type="SAM" id="SignalP"/>
    </source>
</evidence>
<feature type="compositionally biased region" description="Basic and acidic residues" evidence="1">
    <location>
        <begin position="99"/>
        <end position="125"/>
    </location>
</feature>
<feature type="compositionally biased region" description="Polar residues" evidence="1">
    <location>
        <begin position="216"/>
        <end position="233"/>
    </location>
</feature>
<dbReference type="Proteomes" id="UP000694400">
    <property type="component" value="Chromosome 26"/>
</dbReference>
<reference evidence="3" key="3">
    <citation type="submission" date="2025-09" db="UniProtKB">
        <authorList>
            <consortium name="Ensembl"/>
        </authorList>
    </citation>
    <scope>IDENTIFICATION</scope>
</reference>
<evidence type="ECO:0000256" key="1">
    <source>
        <dbReference type="SAM" id="MobiDB-lite"/>
    </source>
</evidence>
<feature type="region of interest" description="Disordered" evidence="1">
    <location>
        <begin position="88"/>
        <end position="151"/>
    </location>
</feature>
<organism evidence="3 4">
    <name type="scientific">Anas platyrhynchos</name>
    <name type="common">Mallard</name>
    <name type="synonym">Anas boschas</name>
    <dbReference type="NCBI Taxonomy" id="8839"/>
    <lineage>
        <taxon>Eukaryota</taxon>
        <taxon>Metazoa</taxon>
        <taxon>Chordata</taxon>
        <taxon>Craniata</taxon>
        <taxon>Vertebrata</taxon>
        <taxon>Euteleostomi</taxon>
        <taxon>Archelosauria</taxon>
        <taxon>Archosauria</taxon>
        <taxon>Dinosauria</taxon>
        <taxon>Saurischia</taxon>
        <taxon>Theropoda</taxon>
        <taxon>Coelurosauria</taxon>
        <taxon>Aves</taxon>
        <taxon>Neognathae</taxon>
        <taxon>Galloanserae</taxon>
        <taxon>Anseriformes</taxon>
        <taxon>Anatidae</taxon>
        <taxon>Anatinae</taxon>
        <taxon>Anas</taxon>
    </lineage>
</organism>
<dbReference type="CDD" id="cd21912">
    <property type="entry name" value="CC1_T3JAM"/>
    <property type="match status" value="1"/>
</dbReference>
<feature type="signal peptide" evidence="2">
    <location>
        <begin position="1"/>
        <end position="19"/>
    </location>
</feature>
<evidence type="ECO:0000313" key="3">
    <source>
        <dbReference type="Ensembl" id="ENSAPLP00020017349.1"/>
    </source>
</evidence>
<protein>
    <submittedName>
        <fullName evidence="3">Uncharacterized protein</fullName>
    </submittedName>
</protein>
<feature type="chain" id="PRO_5034752973" evidence="2">
    <location>
        <begin position="20"/>
        <end position="372"/>
    </location>
</feature>
<reference evidence="3" key="2">
    <citation type="submission" date="2025-08" db="UniProtKB">
        <authorList>
            <consortium name="Ensembl"/>
        </authorList>
    </citation>
    <scope>IDENTIFICATION</scope>
</reference>
<accession>A0A8B9T842</accession>
<keyword evidence="2" id="KW-0732">Signal</keyword>
<sequence>MRLSSLFAILLQASPGSAATPLRSKTRAGCFMLPACTSSFSTNTTHIHWIRTPELVRLQIPHTYLVLEMLVFHSNPVSSLGFGRTEACSGGPSMISPPERARPRRTGESYEEKCERRHETREALRRRSHPPSCRRPGRMAEELPQSPRQREFLRRRNLSSTTLEVPRGLHVPAPSPPWPAAAPMEPPRSTPLCSPRSALAAPSMFRQKPPLCHASPRNTRGTQTLTSAEVKDSSQQTDCGTAVLNKEIIQLSSYLKEALHRELLLKQKMVILQELLSTLLKASEKSWQVPGGCWGWGRLCHGRDQLACTSKNPTCLLFQAVARPGRSAVQVGDAAGLKCSNIATWKTRHRVGLEAAACFFPFLALPFLFRAG</sequence>
<evidence type="ECO:0000313" key="4">
    <source>
        <dbReference type="Proteomes" id="UP000694400"/>
    </source>
</evidence>
<reference evidence="3" key="1">
    <citation type="submission" date="2019-08" db="EMBL/GenBank/DDBJ databases">
        <title>Three high-quality genomes provides insights into domestication of ducks.</title>
        <authorList>
            <person name="Hou Z.C."/>
            <person name="Zhu F."/>
            <person name="Yin Z.T."/>
            <person name="Zhang F."/>
        </authorList>
    </citation>
    <scope>NUCLEOTIDE SEQUENCE [LARGE SCALE GENOMIC DNA]</scope>
</reference>
<proteinExistence type="predicted"/>